<reference evidence="3 4" key="1">
    <citation type="submission" date="2024-01" db="EMBL/GenBank/DDBJ databases">
        <title>Genome assemblies of Stephania.</title>
        <authorList>
            <person name="Yang L."/>
        </authorList>
    </citation>
    <scope>NUCLEOTIDE SEQUENCE [LARGE SCALE GENOMIC DNA]</scope>
    <source>
        <strain evidence="3">YNDBR</strain>
        <tissue evidence="3">Leaf</tissue>
    </source>
</reference>
<feature type="transmembrane region" description="Helical" evidence="2">
    <location>
        <begin position="203"/>
        <end position="221"/>
    </location>
</feature>
<comment type="caution">
    <text evidence="3">The sequence shown here is derived from an EMBL/GenBank/DDBJ whole genome shotgun (WGS) entry which is preliminary data.</text>
</comment>
<accession>A0AAP0PRF2</accession>
<organism evidence="3 4">
    <name type="scientific">Stephania yunnanensis</name>
    <dbReference type="NCBI Taxonomy" id="152371"/>
    <lineage>
        <taxon>Eukaryota</taxon>
        <taxon>Viridiplantae</taxon>
        <taxon>Streptophyta</taxon>
        <taxon>Embryophyta</taxon>
        <taxon>Tracheophyta</taxon>
        <taxon>Spermatophyta</taxon>
        <taxon>Magnoliopsida</taxon>
        <taxon>Ranunculales</taxon>
        <taxon>Menispermaceae</taxon>
        <taxon>Menispermoideae</taxon>
        <taxon>Cissampelideae</taxon>
        <taxon>Stephania</taxon>
    </lineage>
</organism>
<keyword evidence="4" id="KW-1185">Reference proteome</keyword>
<evidence type="ECO:0000313" key="4">
    <source>
        <dbReference type="Proteomes" id="UP001420932"/>
    </source>
</evidence>
<gene>
    <name evidence="3" type="ORF">Syun_010208</name>
</gene>
<evidence type="ECO:0000256" key="1">
    <source>
        <dbReference type="SAM" id="MobiDB-lite"/>
    </source>
</evidence>
<name>A0AAP0PRF2_9MAGN</name>
<proteinExistence type="predicted"/>
<evidence type="ECO:0000256" key="2">
    <source>
        <dbReference type="SAM" id="Phobius"/>
    </source>
</evidence>
<dbReference type="Proteomes" id="UP001420932">
    <property type="component" value="Unassembled WGS sequence"/>
</dbReference>
<evidence type="ECO:0000313" key="3">
    <source>
        <dbReference type="EMBL" id="KAK9151899.1"/>
    </source>
</evidence>
<protein>
    <submittedName>
        <fullName evidence="3">Uncharacterized protein</fullName>
    </submittedName>
</protein>
<feature type="compositionally biased region" description="Basic and acidic residues" evidence="1">
    <location>
        <begin position="95"/>
        <end position="106"/>
    </location>
</feature>
<keyword evidence="2" id="KW-0812">Transmembrane</keyword>
<feature type="region of interest" description="Disordered" evidence="1">
    <location>
        <begin position="51"/>
        <end position="146"/>
    </location>
</feature>
<sequence length="223" mass="23613">MVHRGLQLHVGANQLPLTLLQLHLRPGPERALPLALPPPLETHLLNRVLLRPGTQQNRLRRPAPEYHPGIRPPPQEPQQGLRGLLRPAQPHRLPRREPRSPGRQPHDPGLPAGQEEEGPPRGERDGGGSAVGGGEAGGGAAAAAGGGGGAVFRVGVATAVRYRIVFWKTMRYGISLAGNVTVNDLGVKSTDDGVKLSSSSSSLHMGVVVMVVMGVFVNSLFSF</sequence>
<keyword evidence="2" id="KW-0472">Membrane</keyword>
<feature type="compositionally biased region" description="Gly residues" evidence="1">
    <location>
        <begin position="127"/>
        <end position="146"/>
    </location>
</feature>
<keyword evidence="2" id="KW-1133">Transmembrane helix</keyword>
<dbReference type="EMBL" id="JBBNAF010000004">
    <property type="protein sequence ID" value="KAK9151899.1"/>
    <property type="molecule type" value="Genomic_DNA"/>
</dbReference>
<dbReference type="AlphaFoldDB" id="A0AAP0PRF2"/>